<organism evidence="8 9">
    <name type="scientific">Candidatus Cryptobacteroides merdigallinarum</name>
    <dbReference type="NCBI Taxonomy" id="2840770"/>
    <lineage>
        <taxon>Bacteria</taxon>
        <taxon>Pseudomonadati</taxon>
        <taxon>Bacteroidota</taxon>
        <taxon>Bacteroidia</taxon>
        <taxon>Bacteroidales</taxon>
        <taxon>Candidatus Cryptobacteroides</taxon>
    </lineage>
</organism>
<keyword evidence="4" id="KW-0472">Membrane</keyword>
<evidence type="ECO:0000256" key="4">
    <source>
        <dbReference type="ARBA" id="ARBA00023136"/>
    </source>
</evidence>
<evidence type="ECO:0000313" key="8">
    <source>
        <dbReference type="EMBL" id="MBO8449283.1"/>
    </source>
</evidence>
<feature type="non-terminal residue" evidence="8">
    <location>
        <position position="501"/>
    </location>
</feature>
<accession>A0A9D9HGD7</accession>
<comment type="subcellular location">
    <subcellularLocation>
        <location evidence="1">Cell outer membrane</location>
    </subcellularLocation>
</comment>
<evidence type="ECO:0000259" key="7">
    <source>
        <dbReference type="Pfam" id="PF14322"/>
    </source>
</evidence>
<dbReference type="Pfam" id="PF07980">
    <property type="entry name" value="SusD_RagB"/>
    <property type="match status" value="1"/>
</dbReference>
<dbReference type="InterPro" id="IPR033985">
    <property type="entry name" value="SusD-like_N"/>
</dbReference>
<feature type="domain" description="SusD-like N-terminal" evidence="7">
    <location>
        <begin position="20"/>
        <end position="222"/>
    </location>
</feature>
<dbReference type="InterPro" id="IPR011990">
    <property type="entry name" value="TPR-like_helical_dom_sf"/>
</dbReference>
<keyword evidence="3" id="KW-0732">Signal</keyword>
<dbReference type="EMBL" id="JADIMQ010000118">
    <property type="protein sequence ID" value="MBO8449283.1"/>
    <property type="molecule type" value="Genomic_DNA"/>
</dbReference>
<dbReference type="Pfam" id="PF14322">
    <property type="entry name" value="SusD-like_3"/>
    <property type="match status" value="1"/>
</dbReference>
<gene>
    <name evidence="8" type="ORF">IAC29_08440</name>
</gene>
<dbReference type="GO" id="GO:0009279">
    <property type="term" value="C:cell outer membrane"/>
    <property type="evidence" value="ECO:0007669"/>
    <property type="project" value="UniProtKB-SubCell"/>
</dbReference>
<evidence type="ECO:0000313" key="9">
    <source>
        <dbReference type="Proteomes" id="UP000810252"/>
    </source>
</evidence>
<name>A0A9D9HGD7_9BACT</name>
<sequence length="501" mass="56277">MKANIIYIAAFSALLFHGCDFLDRYPYDEVTSKTVYSQATLAEAAVLGVYSNIKSDYNSADLSSLNWDAFSTVMDAYEAAYYSNYKYLSGVIQPDDASFLNYWKRFYEGIYRANDVIANIDQVPDMAEETKAVRKAECLALRAYFYYRLNALWGGVPVYLENLAPEEYTKGRSSEADVWQRVIADCTDALSVEALPGKYNQSDSDYGRVTKGMVYMLRAKAYMWLKEWDLAEKDLLEIGKLGYGLFKGSYADLFKEANEGCEEMVFSVQMRAEASQGNVFTRTYGFFHVAGGGGNNTFFANTNFVDSYQNADGTDFSYDDIIPGYSSMSPRARSVYFLRDGLTAAEQEKMEKYGADMTKYLSTGNEARIMQAFEDRDPRLSASVITPYSSHSGGFTGTAIDYTLRWPFRDSNNSPYDLETKSNDKFLYNIRKFVTVGVEYTNSTYNPVDCPVYRYADVLLCLAECANEQDDINAAIGYVNEVRSRAGVAVIPAGSVASKEE</sequence>
<evidence type="ECO:0000256" key="1">
    <source>
        <dbReference type="ARBA" id="ARBA00004442"/>
    </source>
</evidence>
<comment type="similarity">
    <text evidence="2">Belongs to the SusD family.</text>
</comment>
<comment type="caution">
    <text evidence="8">The sequence shown here is derived from an EMBL/GenBank/DDBJ whole genome shotgun (WGS) entry which is preliminary data.</text>
</comment>
<protein>
    <submittedName>
        <fullName evidence="8">RagB/SusD family nutrient uptake outer membrane protein</fullName>
    </submittedName>
</protein>
<dbReference type="InterPro" id="IPR012944">
    <property type="entry name" value="SusD_RagB_dom"/>
</dbReference>
<dbReference type="Gene3D" id="1.25.40.390">
    <property type="match status" value="1"/>
</dbReference>
<dbReference type="SUPFAM" id="SSF48452">
    <property type="entry name" value="TPR-like"/>
    <property type="match status" value="1"/>
</dbReference>
<dbReference type="AlphaFoldDB" id="A0A9D9HGD7"/>
<reference evidence="8" key="2">
    <citation type="journal article" date="2021" name="PeerJ">
        <title>Extensive microbial diversity within the chicken gut microbiome revealed by metagenomics and culture.</title>
        <authorList>
            <person name="Gilroy R."/>
            <person name="Ravi A."/>
            <person name="Getino M."/>
            <person name="Pursley I."/>
            <person name="Horton D.L."/>
            <person name="Alikhan N.F."/>
            <person name="Baker D."/>
            <person name="Gharbi K."/>
            <person name="Hall N."/>
            <person name="Watson M."/>
            <person name="Adriaenssens E.M."/>
            <person name="Foster-Nyarko E."/>
            <person name="Jarju S."/>
            <person name="Secka A."/>
            <person name="Antonio M."/>
            <person name="Oren A."/>
            <person name="Chaudhuri R.R."/>
            <person name="La Ragione R."/>
            <person name="Hildebrand F."/>
            <person name="Pallen M.J."/>
        </authorList>
    </citation>
    <scope>NUCLEOTIDE SEQUENCE</scope>
    <source>
        <strain evidence="8">20514</strain>
    </source>
</reference>
<evidence type="ECO:0000256" key="3">
    <source>
        <dbReference type="ARBA" id="ARBA00022729"/>
    </source>
</evidence>
<reference evidence="8" key="1">
    <citation type="submission" date="2020-10" db="EMBL/GenBank/DDBJ databases">
        <authorList>
            <person name="Gilroy R."/>
        </authorList>
    </citation>
    <scope>NUCLEOTIDE SEQUENCE</scope>
    <source>
        <strain evidence="8">20514</strain>
    </source>
</reference>
<proteinExistence type="inferred from homology"/>
<evidence type="ECO:0000259" key="6">
    <source>
        <dbReference type="Pfam" id="PF07980"/>
    </source>
</evidence>
<evidence type="ECO:0000256" key="5">
    <source>
        <dbReference type="ARBA" id="ARBA00023237"/>
    </source>
</evidence>
<keyword evidence="5" id="KW-0998">Cell outer membrane</keyword>
<feature type="domain" description="RagB/SusD" evidence="6">
    <location>
        <begin position="263"/>
        <end position="491"/>
    </location>
</feature>
<dbReference type="Proteomes" id="UP000810252">
    <property type="component" value="Unassembled WGS sequence"/>
</dbReference>
<evidence type="ECO:0000256" key="2">
    <source>
        <dbReference type="ARBA" id="ARBA00006275"/>
    </source>
</evidence>